<dbReference type="KEGG" id="dog:HP555_08065"/>
<evidence type="ECO:0000313" key="2">
    <source>
        <dbReference type="Proteomes" id="UP000596092"/>
    </source>
</evidence>
<dbReference type="Proteomes" id="UP000596092">
    <property type="component" value="Chromosome"/>
</dbReference>
<organism evidence="1 2">
    <name type="scientific">Desulfobulbus oligotrophicus</name>
    <dbReference type="NCBI Taxonomy" id="1909699"/>
    <lineage>
        <taxon>Bacteria</taxon>
        <taxon>Pseudomonadati</taxon>
        <taxon>Thermodesulfobacteriota</taxon>
        <taxon>Desulfobulbia</taxon>
        <taxon>Desulfobulbales</taxon>
        <taxon>Desulfobulbaceae</taxon>
        <taxon>Desulfobulbus</taxon>
    </lineage>
</organism>
<gene>
    <name evidence="1" type="ORF">HP555_08065</name>
</gene>
<evidence type="ECO:0000313" key="1">
    <source>
        <dbReference type="EMBL" id="QQG65822.1"/>
    </source>
</evidence>
<reference evidence="1 2" key="1">
    <citation type="submission" date="2020-05" db="EMBL/GenBank/DDBJ databases">
        <title>Complete genome of Desulfobulbus oligotrophicus.</title>
        <authorList>
            <person name="Podar M."/>
        </authorList>
    </citation>
    <scope>NUCLEOTIDE SEQUENCE [LARGE SCALE GENOMIC DNA]</scope>
    <source>
        <strain evidence="1 2">Prop6</strain>
    </source>
</reference>
<sequence length="90" mass="9997">MVDIIIGSIEPLGPPAGKPGTGSSFITAELLHIRNPRQRVIGPIGQERRRQPRQDPFKGKVLTLLVADSAVLPKDLDTKNYQVLLRFKKK</sequence>
<dbReference type="EMBL" id="CP054140">
    <property type="protein sequence ID" value="QQG65822.1"/>
    <property type="molecule type" value="Genomic_DNA"/>
</dbReference>
<dbReference type="RefSeq" id="WP_199261357.1">
    <property type="nucleotide sequence ID" value="NZ_CP054140.1"/>
</dbReference>
<name>A0A7T5VDN2_9BACT</name>
<protein>
    <submittedName>
        <fullName evidence="1">Uncharacterized protein</fullName>
    </submittedName>
</protein>
<proteinExistence type="predicted"/>
<accession>A0A7T5VDN2</accession>
<dbReference type="AlphaFoldDB" id="A0A7T5VDN2"/>
<keyword evidence="2" id="KW-1185">Reference proteome</keyword>